<name>A0A8T0T3U6_PANVG</name>
<gene>
    <name evidence="2" type="ORF">PVAP13_5KG720800</name>
</gene>
<organism evidence="2 3">
    <name type="scientific">Panicum virgatum</name>
    <name type="common">Blackwell switchgrass</name>
    <dbReference type="NCBI Taxonomy" id="38727"/>
    <lineage>
        <taxon>Eukaryota</taxon>
        <taxon>Viridiplantae</taxon>
        <taxon>Streptophyta</taxon>
        <taxon>Embryophyta</taxon>
        <taxon>Tracheophyta</taxon>
        <taxon>Spermatophyta</taxon>
        <taxon>Magnoliopsida</taxon>
        <taxon>Liliopsida</taxon>
        <taxon>Poales</taxon>
        <taxon>Poaceae</taxon>
        <taxon>PACMAD clade</taxon>
        <taxon>Panicoideae</taxon>
        <taxon>Panicodae</taxon>
        <taxon>Paniceae</taxon>
        <taxon>Panicinae</taxon>
        <taxon>Panicum</taxon>
        <taxon>Panicum sect. Hiantes</taxon>
    </lineage>
</organism>
<evidence type="ECO:0000256" key="1">
    <source>
        <dbReference type="SAM" id="Phobius"/>
    </source>
</evidence>
<dbReference type="EMBL" id="CM029045">
    <property type="protein sequence ID" value="KAG2602939.1"/>
    <property type="molecule type" value="Genomic_DNA"/>
</dbReference>
<reference evidence="2" key="1">
    <citation type="submission" date="2020-05" db="EMBL/GenBank/DDBJ databases">
        <title>WGS assembly of Panicum virgatum.</title>
        <authorList>
            <person name="Lovell J.T."/>
            <person name="Jenkins J."/>
            <person name="Shu S."/>
            <person name="Juenger T.E."/>
            <person name="Schmutz J."/>
        </authorList>
    </citation>
    <scope>NUCLEOTIDE SEQUENCE</scope>
    <source>
        <strain evidence="2">AP13</strain>
    </source>
</reference>
<dbReference type="Pfam" id="PF05212">
    <property type="entry name" value="DUF707"/>
    <property type="match status" value="1"/>
</dbReference>
<evidence type="ECO:0000313" key="2">
    <source>
        <dbReference type="EMBL" id="KAG2602939.1"/>
    </source>
</evidence>
<feature type="transmembrane region" description="Helical" evidence="1">
    <location>
        <begin position="29"/>
        <end position="51"/>
    </location>
</feature>
<protein>
    <submittedName>
        <fullName evidence="2">Uncharacterized protein</fullName>
    </submittedName>
</protein>
<proteinExistence type="predicted"/>
<keyword evidence="1" id="KW-1133">Transmembrane helix</keyword>
<keyword evidence="3" id="KW-1185">Reference proteome</keyword>
<accession>A0A8T0T3U6</accession>
<dbReference type="AlphaFoldDB" id="A0A8T0T3U6"/>
<comment type="caution">
    <text evidence="2">The sequence shown here is derived from an EMBL/GenBank/DDBJ whole genome shotgun (WGS) entry which is preliminary data.</text>
</comment>
<dbReference type="PANTHER" id="PTHR31210">
    <property type="entry name" value="OS06G0731900 PROTEIN"/>
    <property type="match status" value="1"/>
</dbReference>
<evidence type="ECO:0000313" key="3">
    <source>
        <dbReference type="Proteomes" id="UP000823388"/>
    </source>
</evidence>
<keyword evidence="1" id="KW-0812">Transmembrane</keyword>
<dbReference type="Proteomes" id="UP000823388">
    <property type="component" value="Chromosome 5K"/>
</dbReference>
<keyword evidence="1" id="KW-0472">Membrane</keyword>
<dbReference type="PANTHER" id="PTHR31210:SF11">
    <property type="entry name" value="KETOGLUTARATE REDUCTASE TRANS-SPLICING-LIKE PROTEIN, PUTATIVE (DUF707)-RELATED"/>
    <property type="match status" value="1"/>
</dbReference>
<sequence length="441" mass="50048">MMPSPIVPSDNLPQGPISNDASHKRFFSIAPPAALIFFFVLIFVAGAIVTLDHKEVCSELRIAKHVFLDVFRCIYTPDSERSFLLDVFLQNLSILQLHPREAFATEEIRPPATSALRAEPTEEPNLCENQCRPSGSEALPRGIVQDKSNFQMESLGGNPGRKKAVRPSKSLLAIPVGIKQKAVVDKLVAKFPASNFVVMLFHYDGVVDGWRDLKWSDRAIHVAVRDQTKWWFAKRFLHPDVVAEYEYIFLWDEDIEVDSFDPLEYLRIVRREGLEISQPALDRRSQIHHRLTARARNVDVHRRFYKTSGHGRCNGNSTGPPCTGWVEMMVPVFSRAAWRCAWHMIQNDLIYAWGMDFKLGYCAQGDRRRNVGVVDSQYVLHRGIPTLGDGGKPQVSASAADRLAVRQRSYTELKLFNRRWKEAVAEDGCWTDPYPDPATTG</sequence>
<dbReference type="InterPro" id="IPR007877">
    <property type="entry name" value="DUF707"/>
</dbReference>